<keyword evidence="1" id="KW-1133">Transmembrane helix</keyword>
<keyword evidence="3" id="KW-1185">Reference proteome</keyword>
<dbReference type="Proteomes" id="UP000657177">
    <property type="component" value="Unassembled WGS sequence"/>
</dbReference>
<sequence length="162" mass="18154">MRKAIIFVCGLLLLLFGAGGLFLPIFGYFWARDWASFVFTFGFPFFPVFYLPFAGWLLVTGVGLLACRSWAWYSVQAFWVFLLCVGLLALVSFNLLSPVLQSVVDVGVRLRMVINAVLGLLLVLLPVGGLVFFGHVRPLFTAAVEEPPWARWSAATEERWTE</sequence>
<evidence type="ECO:0000313" key="3">
    <source>
        <dbReference type="Proteomes" id="UP000657177"/>
    </source>
</evidence>
<organism evidence="2 3">
    <name type="scientific">Capillibacterium thermochitinicola</name>
    <dbReference type="NCBI Taxonomy" id="2699427"/>
    <lineage>
        <taxon>Bacteria</taxon>
        <taxon>Bacillati</taxon>
        <taxon>Bacillota</taxon>
        <taxon>Capillibacterium</taxon>
    </lineage>
</organism>
<comment type="caution">
    <text evidence="2">The sequence shown here is derived from an EMBL/GenBank/DDBJ whole genome shotgun (WGS) entry which is preliminary data.</text>
</comment>
<feature type="transmembrane region" description="Helical" evidence="1">
    <location>
        <begin position="44"/>
        <end position="66"/>
    </location>
</feature>
<dbReference type="RefSeq" id="WP_181338457.1">
    <property type="nucleotide sequence ID" value="NZ_JAAKDE010000001.1"/>
</dbReference>
<reference evidence="2" key="1">
    <citation type="submission" date="2020-06" db="EMBL/GenBank/DDBJ databases">
        <title>Novel chitinolytic bacterium.</title>
        <authorList>
            <person name="Ungkulpasvich U."/>
            <person name="Kosugi A."/>
            <person name="Uke A."/>
        </authorList>
    </citation>
    <scope>NUCLEOTIDE SEQUENCE</scope>
    <source>
        <strain evidence="2">UUS1-1</strain>
    </source>
</reference>
<evidence type="ECO:0000313" key="2">
    <source>
        <dbReference type="EMBL" id="MBA2132019.1"/>
    </source>
</evidence>
<dbReference type="AlphaFoldDB" id="A0A8J6LL14"/>
<protein>
    <submittedName>
        <fullName evidence="2">Uncharacterized protein</fullName>
    </submittedName>
</protein>
<feature type="transmembrane region" description="Helical" evidence="1">
    <location>
        <begin position="112"/>
        <end position="133"/>
    </location>
</feature>
<keyword evidence="1" id="KW-0812">Transmembrane</keyword>
<dbReference type="EMBL" id="JAAKDE010000001">
    <property type="protein sequence ID" value="MBA2132019.1"/>
    <property type="molecule type" value="Genomic_DNA"/>
</dbReference>
<name>A0A8J6LL14_9FIRM</name>
<accession>A0A8J6LL14</accession>
<gene>
    <name evidence="2" type="ORF">G5B42_00375</name>
</gene>
<feature type="transmembrane region" description="Helical" evidence="1">
    <location>
        <begin position="78"/>
        <end position="100"/>
    </location>
</feature>
<keyword evidence="1" id="KW-0472">Membrane</keyword>
<proteinExistence type="predicted"/>
<evidence type="ECO:0000256" key="1">
    <source>
        <dbReference type="SAM" id="Phobius"/>
    </source>
</evidence>